<evidence type="ECO:0000256" key="1">
    <source>
        <dbReference type="SAM" id="SignalP"/>
    </source>
</evidence>
<keyword evidence="1" id="KW-0732">Signal</keyword>
<gene>
    <name evidence="2" type="ORF">EJ05DRAFT_514281</name>
</gene>
<dbReference type="Proteomes" id="UP000799437">
    <property type="component" value="Unassembled WGS sequence"/>
</dbReference>
<proteinExistence type="predicted"/>
<evidence type="ECO:0000313" key="2">
    <source>
        <dbReference type="EMBL" id="KAF2754282.1"/>
    </source>
</evidence>
<accession>A0A6A6VUN8</accession>
<protein>
    <submittedName>
        <fullName evidence="2">Uncharacterized protein</fullName>
    </submittedName>
</protein>
<dbReference type="SUPFAM" id="SSF55486">
    <property type="entry name" value="Metalloproteases ('zincins'), catalytic domain"/>
    <property type="match status" value="1"/>
</dbReference>
<sequence>MLLPLTAPARLLLLLVSLLLLPTASTIRTYAFDTSCVKHPAYEKLRDGIEEAIHIATLSEFYLNFDPPLQFINEGFQYIFKEEADSTRVLGVMGYIGAMKEEKRFEFAGLHIYCDNTRWTEESPSKAISDTGEPVWSDYSSGMMFVTKPECTDTMTATTYVGRETPPGYEHYRPADRTTITICEYGLKALKGSLPKDIGKLKTMEDLEMYTSTLFLHELGHTSPLELKDVYPAYGWKNVLQKPSDDALDNADSYAFFGMLVYLSSKGYRLLPGSIVPFPPRNKTQRED</sequence>
<keyword evidence="3" id="KW-1185">Reference proteome</keyword>
<name>A0A6A6VUN8_9PEZI</name>
<dbReference type="GO" id="GO:0008237">
    <property type="term" value="F:metallopeptidase activity"/>
    <property type="evidence" value="ECO:0007669"/>
    <property type="project" value="InterPro"/>
</dbReference>
<dbReference type="InterPro" id="IPR024079">
    <property type="entry name" value="MetalloPept_cat_dom_sf"/>
</dbReference>
<reference evidence="2" key="1">
    <citation type="journal article" date="2020" name="Stud. Mycol.">
        <title>101 Dothideomycetes genomes: a test case for predicting lifestyles and emergence of pathogens.</title>
        <authorList>
            <person name="Haridas S."/>
            <person name="Albert R."/>
            <person name="Binder M."/>
            <person name="Bloem J."/>
            <person name="Labutti K."/>
            <person name="Salamov A."/>
            <person name="Andreopoulos B."/>
            <person name="Baker S."/>
            <person name="Barry K."/>
            <person name="Bills G."/>
            <person name="Bluhm B."/>
            <person name="Cannon C."/>
            <person name="Castanera R."/>
            <person name="Culley D."/>
            <person name="Daum C."/>
            <person name="Ezra D."/>
            <person name="Gonzalez J."/>
            <person name="Henrissat B."/>
            <person name="Kuo A."/>
            <person name="Liang C."/>
            <person name="Lipzen A."/>
            <person name="Lutzoni F."/>
            <person name="Magnuson J."/>
            <person name="Mondo S."/>
            <person name="Nolan M."/>
            <person name="Ohm R."/>
            <person name="Pangilinan J."/>
            <person name="Park H.-J."/>
            <person name="Ramirez L."/>
            <person name="Alfaro M."/>
            <person name="Sun H."/>
            <person name="Tritt A."/>
            <person name="Yoshinaga Y."/>
            <person name="Zwiers L.-H."/>
            <person name="Turgeon B."/>
            <person name="Goodwin S."/>
            <person name="Spatafora J."/>
            <person name="Crous P."/>
            <person name="Grigoriev I."/>
        </authorList>
    </citation>
    <scope>NUCLEOTIDE SEQUENCE</scope>
    <source>
        <strain evidence="2">CBS 121739</strain>
    </source>
</reference>
<dbReference type="AlphaFoldDB" id="A0A6A6VUN8"/>
<dbReference type="GeneID" id="54489565"/>
<dbReference type="EMBL" id="ML996581">
    <property type="protein sequence ID" value="KAF2754282.1"/>
    <property type="molecule type" value="Genomic_DNA"/>
</dbReference>
<dbReference type="RefSeq" id="XP_033596733.1">
    <property type="nucleotide sequence ID" value="XM_033748511.1"/>
</dbReference>
<organism evidence="2 3">
    <name type="scientific">Pseudovirgaria hyperparasitica</name>
    <dbReference type="NCBI Taxonomy" id="470096"/>
    <lineage>
        <taxon>Eukaryota</taxon>
        <taxon>Fungi</taxon>
        <taxon>Dikarya</taxon>
        <taxon>Ascomycota</taxon>
        <taxon>Pezizomycotina</taxon>
        <taxon>Dothideomycetes</taxon>
        <taxon>Dothideomycetes incertae sedis</taxon>
        <taxon>Acrospermales</taxon>
        <taxon>Acrospermaceae</taxon>
        <taxon>Pseudovirgaria</taxon>
    </lineage>
</organism>
<dbReference type="OrthoDB" id="4585232at2759"/>
<evidence type="ECO:0000313" key="3">
    <source>
        <dbReference type="Proteomes" id="UP000799437"/>
    </source>
</evidence>
<dbReference type="Gene3D" id="3.40.390.10">
    <property type="entry name" value="Collagenase (Catalytic Domain)"/>
    <property type="match status" value="1"/>
</dbReference>
<feature type="chain" id="PRO_5025642997" evidence="1">
    <location>
        <begin position="27"/>
        <end position="288"/>
    </location>
</feature>
<feature type="signal peptide" evidence="1">
    <location>
        <begin position="1"/>
        <end position="26"/>
    </location>
</feature>